<dbReference type="InterPro" id="IPR036291">
    <property type="entry name" value="NAD(P)-bd_dom_sf"/>
</dbReference>
<dbReference type="RefSeq" id="WP_045368560.1">
    <property type="nucleotide sequence ID" value="NZ_AP014648.1"/>
</dbReference>
<dbReference type="SMART" id="SM00822">
    <property type="entry name" value="PKS_KR"/>
    <property type="match status" value="1"/>
</dbReference>
<evidence type="ECO:0000313" key="5">
    <source>
        <dbReference type="Proteomes" id="UP000031643"/>
    </source>
</evidence>
<evidence type="ECO:0000256" key="2">
    <source>
        <dbReference type="ARBA" id="ARBA00023002"/>
    </source>
</evidence>
<dbReference type="SUPFAM" id="SSF51735">
    <property type="entry name" value="NAD(P)-binding Rossmann-fold domains"/>
    <property type="match status" value="1"/>
</dbReference>
<dbReference type="GO" id="GO:0016491">
    <property type="term" value="F:oxidoreductase activity"/>
    <property type="evidence" value="ECO:0007669"/>
    <property type="project" value="UniProtKB-KW"/>
</dbReference>
<feature type="domain" description="Ketoreductase" evidence="3">
    <location>
        <begin position="9"/>
        <end position="189"/>
    </location>
</feature>
<proteinExistence type="inferred from homology"/>
<dbReference type="PRINTS" id="PR00081">
    <property type="entry name" value="GDHRDH"/>
</dbReference>
<dbReference type="AlphaFoldDB" id="A0A0A8K7C9"/>
<dbReference type="Proteomes" id="UP000031643">
    <property type="component" value="Chromosome"/>
</dbReference>
<organism evidence="4 5">
    <name type="scientific">Methyloceanibacter caenitepidi</name>
    <dbReference type="NCBI Taxonomy" id="1384459"/>
    <lineage>
        <taxon>Bacteria</taxon>
        <taxon>Pseudomonadati</taxon>
        <taxon>Pseudomonadota</taxon>
        <taxon>Alphaproteobacteria</taxon>
        <taxon>Hyphomicrobiales</taxon>
        <taxon>Hyphomicrobiaceae</taxon>
        <taxon>Methyloceanibacter</taxon>
    </lineage>
</organism>
<dbReference type="STRING" id="1384459.GL4_2990"/>
<keyword evidence="2" id="KW-0560">Oxidoreductase</keyword>
<dbReference type="GO" id="GO:0016020">
    <property type="term" value="C:membrane"/>
    <property type="evidence" value="ECO:0007669"/>
    <property type="project" value="TreeGrafter"/>
</dbReference>
<dbReference type="PANTHER" id="PTHR44196">
    <property type="entry name" value="DEHYDROGENASE/REDUCTASE SDR FAMILY MEMBER 7B"/>
    <property type="match status" value="1"/>
</dbReference>
<comment type="similarity">
    <text evidence="1">Belongs to the short-chain dehydrogenases/reductases (SDR) family.</text>
</comment>
<sequence>MADKTYPWKTAWITGASGAICGEIARRLADAGVKVAATARPSEKLDALAASSANITAFPADVLDVEALKACAAKVEAELGPIDLALLGAGMYVPFDIRNIDAEGFRQTMALNVDGVLNGVAAVLPAMLERGEGHLAIMGSLFGYAGWPGNGGYGASKAAVINLAESLKLELRGTGVDLTLVNPGFVDTPLNASYDPKKKLFVMSKERCARKILEKLPKRPYEIAFPPQVALFLKTVRNLPRAASFPLVRWFIKATGA</sequence>
<dbReference type="EMBL" id="AP014648">
    <property type="protein sequence ID" value="BAQ18422.1"/>
    <property type="molecule type" value="Genomic_DNA"/>
</dbReference>
<dbReference type="InterPro" id="IPR057326">
    <property type="entry name" value="KR_dom"/>
</dbReference>
<dbReference type="KEGG" id="mcg:GL4_2990"/>
<dbReference type="InterPro" id="IPR002347">
    <property type="entry name" value="SDR_fam"/>
</dbReference>
<dbReference type="Gene3D" id="3.40.50.720">
    <property type="entry name" value="NAD(P)-binding Rossmann-like Domain"/>
    <property type="match status" value="1"/>
</dbReference>
<gene>
    <name evidence="4" type="ORF">GL4_2990</name>
</gene>
<dbReference type="HOGENOM" id="CLU_010194_2_1_5"/>
<keyword evidence="5" id="KW-1185">Reference proteome</keyword>
<evidence type="ECO:0000256" key="1">
    <source>
        <dbReference type="ARBA" id="ARBA00006484"/>
    </source>
</evidence>
<dbReference type="PANTHER" id="PTHR44196:SF1">
    <property type="entry name" value="DEHYDROGENASE_REDUCTASE SDR FAMILY MEMBER 7B"/>
    <property type="match status" value="1"/>
</dbReference>
<evidence type="ECO:0000259" key="3">
    <source>
        <dbReference type="SMART" id="SM00822"/>
    </source>
</evidence>
<name>A0A0A8K7C9_9HYPH</name>
<dbReference type="OrthoDB" id="335726at2"/>
<evidence type="ECO:0000313" key="4">
    <source>
        <dbReference type="EMBL" id="BAQ18422.1"/>
    </source>
</evidence>
<dbReference type="Pfam" id="PF00106">
    <property type="entry name" value="adh_short"/>
    <property type="match status" value="1"/>
</dbReference>
<reference evidence="4 5" key="1">
    <citation type="submission" date="2014-09" db="EMBL/GenBank/DDBJ databases">
        <title>Genome sequencing of Methyloceanibacter caenitepidi Gela4.</title>
        <authorList>
            <person name="Takeuchi M."/>
            <person name="Susumu S."/>
            <person name="Kamagata Y."/>
            <person name="Oshima K."/>
            <person name="Hattori M."/>
            <person name="Iwasaki W."/>
        </authorList>
    </citation>
    <scope>NUCLEOTIDE SEQUENCE [LARGE SCALE GENOMIC DNA]</scope>
    <source>
        <strain evidence="4 5">Gela4</strain>
    </source>
</reference>
<accession>A0A0A8K7C9</accession>
<protein>
    <submittedName>
        <fullName evidence="4">Oxidoreductase, short-chain dehydrogenase/reductase family</fullName>
    </submittedName>
</protein>